<dbReference type="Pfam" id="PF03864">
    <property type="entry name" value="Phage_cap_E"/>
    <property type="match status" value="1"/>
</dbReference>
<evidence type="ECO:0000313" key="1">
    <source>
        <dbReference type="EMBL" id="REI42415.1"/>
    </source>
</evidence>
<protein>
    <submittedName>
        <fullName evidence="1">Phage capsid protein</fullName>
    </submittedName>
</protein>
<dbReference type="EMBL" id="QUAJ01000004">
    <property type="protein sequence ID" value="REI42415.1"/>
    <property type="molecule type" value="Genomic_DNA"/>
</dbReference>
<name>A0ABX9KKH6_9FUSO</name>
<gene>
    <name evidence="1" type="ORF">DYH56_03420</name>
</gene>
<dbReference type="Gene3D" id="3.15.30.10">
    <property type="entry name" value="putative capsid protein of prophage domain like"/>
    <property type="match status" value="1"/>
</dbReference>
<organism evidence="1 2">
    <name type="scientific">Psychrilyobacter piezotolerans</name>
    <dbReference type="NCBI Taxonomy" id="2293438"/>
    <lineage>
        <taxon>Bacteria</taxon>
        <taxon>Fusobacteriati</taxon>
        <taxon>Fusobacteriota</taxon>
        <taxon>Fusobacteriia</taxon>
        <taxon>Fusobacteriales</taxon>
        <taxon>Fusobacteriaceae</taxon>
        <taxon>Psychrilyobacter</taxon>
    </lineage>
</organism>
<accession>A0ABX9KKH6</accession>
<dbReference type="InterPro" id="IPR005564">
    <property type="entry name" value="Major_capsid_GpE"/>
</dbReference>
<dbReference type="Gene3D" id="3.30.1930.10">
    <property type="entry name" value="capsid protein of prophage domain"/>
    <property type="match status" value="1"/>
</dbReference>
<keyword evidence="2" id="KW-1185">Reference proteome</keyword>
<reference evidence="1 2" key="1">
    <citation type="submission" date="2018-08" db="EMBL/GenBank/DDBJ databases">
        <title>Draft genome sequence of Psychrilyobacter sp. strain SD5 isolated from Black Sea water.</title>
        <authorList>
            <person name="Yadav S."/>
            <person name="Villanueva L."/>
            <person name="Damste J.S.S."/>
        </authorList>
    </citation>
    <scope>NUCLEOTIDE SEQUENCE [LARGE SCALE GENOMIC DNA]</scope>
    <source>
        <strain evidence="1 2">SD5</strain>
    </source>
</reference>
<evidence type="ECO:0000313" key="2">
    <source>
        <dbReference type="Proteomes" id="UP000263486"/>
    </source>
</evidence>
<sequence>MAGPYEARKITAAIERVKRPVNFLWNILIGKEIEEVVQEIEIHSKDNGRVRAAFVGPMSNGILIERDGFAVERYKPPFISLKIPATAESAYKQQFGEGIYVTGKKDLNKILKKQVAEDLKTLKAITHRTKIWALSQLVMTGVFPMGNGKEGIKYGDFALKVLTGADRFSDTNSDIIGWLSNQKLEVQKNTGNVVDTVIVTPDVARSIINNKLLMEKIRILNDTLINLKPKEKEPGVSYIGYIPEIDTKIYSYMDWVKEYGKPTEEPILPDGTLLYFKAKSFRVNYGSFPFREKITDRAKIFVGKEAVKTVPSSEGNTDLLEIRSSPLIIPEDAQGWIAAKVI</sequence>
<comment type="caution">
    <text evidence="1">The sequence shown here is derived from an EMBL/GenBank/DDBJ whole genome shotgun (WGS) entry which is preliminary data.</text>
</comment>
<proteinExistence type="predicted"/>
<dbReference type="RefSeq" id="WP_114641456.1">
    <property type="nucleotide sequence ID" value="NZ_JAACIO010000004.1"/>
</dbReference>
<dbReference type="Proteomes" id="UP000263486">
    <property type="component" value="Unassembled WGS sequence"/>
</dbReference>